<evidence type="ECO:0000256" key="5">
    <source>
        <dbReference type="ARBA" id="ARBA00013066"/>
    </source>
</evidence>
<name>A0A2J0LFV6_9BACT</name>
<dbReference type="SFLD" id="SFLDS00003">
    <property type="entry name" value="Haloacid_Dehalogenase"/>
    <property type="match status" value="1"/>
</dbReference>
<evidence type="ECO:0000256" key="6">
    <source>
        <dbReference type="ARBA" id="ARBA00020092"/>
    </source>
</evidence>
<feature type="binding site" evidence="12">
    <location>
        <position position="16"/>
    </location>
    <ligand>
        <name>Mg(2+)</name>
        <dbReference type="ChEBI" id="CHEBI:18420"/>
    </ligand>
</feature>
<dbReference type="Proteomes" id="UP000231267">
    <property type="component" value="Unassembled WGS sequence"/>
</dbReference>
<evidence type="ECO:0000256" key="3">
    <source>
        <dbReference type="ARBA" id="ARBA00005893"/>
    </source>
</evidence>
<dbReference type="GO" id="GO:0008781">
    <property type="term" value="F:N-acylneuraminate cytidylyltransferase activity"/>
    <property type="evidence" value="ECO:0007669"/>
    <property type="project" value="TreeGrafter"/>
</dbReference>
<evidence type="ECO:0000256" key="2">
    <source>
        <dbReference type="ARBA" id="ARBA00001946"/>
    </source>
</evidence>
<dbReference type="InterPro" id="IPR023214">
    <property type="entry name" value="HAD_sf"/>
</dbReference>
<keyword evidence="8 13" id="KW-0378">Hydrolase</keyword>
<dbReference type="EC" id="3.1.3.45" evidence="5"/>
<dbReference type="PIRSF" id="PIRSF006118">
    <property type="entry name" value="KDO8-P_Ptase"/>
    <property type="match status" value="1"/>
</dbReference>
<gene>
    <name evidence="13" type="ORF">COW11_01820</name>
</gene>
<evidence type="ECO:0000256" key="7">
    <source>
        <dbReference type="ARBA" id="ARBA00022723"/>
    </source>
</evidence>
<comment type="caution">
    <text evidence="13">The sequence shown here is derived from an EMBL/GenBank/DDBJ whole genome shotgun (WGS) entry which is preliminary data.</text>
</comment>
<evidence type="ECO:0000256" key="12">
    <source>
        <dbReference type="PIRSR" id="PIRSR006118-2"/>
    </source>
</evidence>
<evidence type="ECO:0000313" key="13">
    <source>
        <dbReference type="EMBL" id="PIW66715.1"/>
    </source>
</evidence>
<dbReference type="SFLD" id="SFLDG01136">
    <property type="entry name" value="C1.6:_Phosphoserine_Phosphatas"/>
    <property type="match status" value="1"/>
</dbReference>
<organism evidence="13 14">
    <name type="scientific">Candidatus Taenaricola geysiri</name>
    <dbReference type="NCBI Taxonomy" id="1974752"/>
    <lineage>
        <taxon>Bacteria</taxon>
        <taxon>Pseudomonadati</taxon>
        <taxon>Candidatus Omnitrophota</taxon>
        <taxon>Candidatus Taenaricola</taxon>
    </lineage>
</organism>
<keyword evidence="9 12" id="KW-0460">Magnesium</keyword>
<evidence type="ECO:0000256" key="9">
    <source>
        <dbReference type="ARBA" id="ARBA00022842"/>
    </source>
</evidence>
<evidence type="ECO:0000256" key="1">
    <source>
        <dbReference type="ARBA" id="ARBA00000898"/>
    </source>
</evidence>
<comment type="catalytic activity">
    <reaction evidence="1">
        <text>3-deoxy-alpha-D-manno-2-octulosonate-8-phosphate + H2O = 3-deoxy-alpha-D-manno-oct-2-ulosonate + phosphate</text>
        <dbReference type="Rhea" id="RHEA:11500"/>
        <dbReference type="ChEBI" id="CHEBI:15377"/>
        <dbReference type="ChEBI" id="CHEBI:43474"/>
        <dbReference type="ChEBI" id="CHEBI:85985"/>
        <dbReference type="ChEBI" id="CHEBI:85986"/>
        <dbReference type="EC" id="3.1.3.45"/>
    </reaction>
</comment>
<sequence>MLLDERASKIRLFIMDVDGVLTDGRIIYDNFGDELKFFDVHDGLGLALLSYADIKTAIVTAKKSKIVKRRAKETGITHLFMNVADKGKVYYDLLKKYNIGHENICCMGDDIIDAPMMKKAGLAVTVPNAVAEVKQIAHYVTQRPGGKGAVREAVELILKSQQKWEDITRRWLG</sequence>
<dbReference type="Gene3D" id="3.40.50.1000">
    <property type="entry name" value="HAD superfamily/HAD-like"/>
    <property type="match status" value="1"/>
</dbReference>
<comment type="cofactor">
    <cofactor evidence="2 12">
        <name>Mg(2+)</name>
        <dbReference type="ChEBI" id="CHEBI:18420"/>
    </cofactor>
</comment>
<dbReference type="NCBIfam" id="TIGR01670">
    <property type="entry name" value="KdsC-phosphatas"/>
    <property type="match status" value="1"/>
</dbReference>
<dbReference type="InterPro" id="IPR036412">
    <property type="entry name" value="HAD-like_sf"/>
</dbReference>
<reference evidence="13 14" key="1">
    <citation type="submission" date="2017-09" db="EMBL/GenBank/DDBJ databases">
        <title>Depth-based differentiation of microbial function through sediment-hosted aquifers and enrichment of novel symbionts in the deep terrestrial subsurface.</title>
        <authorList>
            <person name="Probst A.J."/>
            <person name="Ladd B."/>
            <person name="Jarett J.K."/>
            <person name="Geller-Mcgrath D.E."/>
            <person name="Sieber C.M."/>
            <person name="Emerson J.B."/>
            <person name="Anantharaman K."/>
            <person name="Thomas B.C."/>
            <person name="Malmstrom R."/>
            <person name="Stieglmeier M."/>
            <person name="Klingl A."/>
            <person name="Woyke T."/>
            <person name="Ryan C.M."/>
            <person name="Banfield J.F."/>
        </authorList>
    </citation>
    <scope>NUCLEOTIDE SEQUENCE [LARGE SCALE GENOMIC DNA]</scope>
    <source>
        <strain evidence="13">CG12_big_fil_rev_8_21_14_0_65_43_15</strain>
    </source>
</reference>
<dbReference type="PANTHER" id="PTHR21485:SF6">
    <property type="entry name" value="N-ACYLNEURAMINATE CYTIDYLYLTRANSFERASE-RELATED"/>
    <property type="match status" value="1"/>
</dbReference>
<dbReference type="InterPro" id="IPR050793">
    <property type="entry name" value="CMP-NeuNAc_synthase"/>
</dbReference>
<dbReference type="EMBL" id="PFGP01000032">
    <property type="protein sequence ID" value="PIW66715.1"/>
    <property type="molecule type" value="Genomic_DNA"/>
</dbReference>
<dbReference type="AlphaFoldDB" id="A0A2J0LFV6"/>
<dbReference type="SUPFAM" id="SSF56784">
    <property type="entry name" value="HAD-like"/>
    <property type="match status" value="1"/>
</dbReference>
<dbReference type="Pfam" id="PF08282">
    <property type="entry name" value="Hydrolase_3"/>
    <property type="match status" value="1"/>
</dbReference>
<keyword evidence="10" id="KW-0448">Lipopolysaccharide biosynthesis</keyword>
<dbReference type="GO" id="GO:0009103">
    <property type="term" value="P:lipopolysaccharide biosynthetic process"/>
    <property type="evidence" value="ECO:0007669"/>
    <property type="project" value="UniProtKB-KW"/>
</dbReference>
<keyword evidence="7 12" id="KW-0479">Metal-binding</keyword>
<comment type="similarity">
    <text evidence="3">Belongs to the KdsC family.</text>
</comment>
<dbReference type="GO" id="GO:0046872">
    <property type="term" value="F:metal ion binding"/>
    <property type="evidence" value="ECO:0007669"/>
    <property type="project" value="UniProtKB-KW"/>
</dbReference>
<dbReference type="InterPro" id="IPR010023">
    <property type="entry name" value="KdsC_fam"/>
</dbReference>
<protein>
    <recommendedName>
        <fullName evidence="6">3-deoxy-D-manno-octulosonate 8-phosphate phosphatase KdsC</fullName>
        <ecNumber evidence="5">3.1.3.45</ecNumber>
    </recommendedName>
    <alternativeName>
        <fullName evidence="11">KDO 8-P phosphatase</fullName>
    </alternativeName>
</protein>
<dbReference type="FunFam" id="3.40.50.1000:FF:000029">
    <property type="entry name" value="3-deoxy-D-manno-octulosonate 8-phosphate phosphatase KdsC"/>
    <property type="match status" value="1"/>
</dbReference>
<feature type="binding site" evidence="12">
    <location>
        <position position="109"/>
    </location>
    <ligand>
        <name>Mg(2+)</name>
        <dbReference type="ChEBI" id="CHEBI:18420"/>
    </ligand>
</feature>
<evidence type="ECO:0000313" key="14">
    <source>
        <dbReference type="Proteomes" id="UP000231267"/>
    </source>
</evidence>
<evidence type="ECO:0000256" key="10">
    <source>
        <dbReference type="ARBA" id="ARBA00022985"/>
    </source>
</evidence>
<feature type="binding site" evidence="12">
    <location>
        <position position="18"/>
    </location>
    <ligand>
        <name>substrate</name>
    </ligand>
</feature>
<dbReference type="CDD" id="cd01630">
    <property type="entry name" value="HAD_KDO-like"/>
    <property type="match status" value="1"/>
</dbReference>
<dbReference type="GO" id="GO:0019143">
    <property type="term" value="F:3-deoxy-manno-octulosonate-8-phosphatase activity"/>
    <property type="evidence" value="ECO:0007669"/>
    <property type="project" value="UniProtKB-EC"/>
</dbReference>
<dbReference type="PANTHER" id="PTHR21485">
    <property type="entry name" value="HAD SUPERFAMILY MEMBERS CMAS AND KDSC"/>
    <property type="match status" value="1"/>
</dbReference>
<proteinExistence type="inferred from homology"/>
<evidence type="ECO:0000256" key="8">
    <source>
        <dbReference type="ARBA" id="ARBA00022801"/>
    </source>
</evidence>
<comment type="subunit">
    <text evidence="4">Homotetramer.</text>
</comment>
<accession>A0A2J0LFV6</accession>
<evidence type="ECO:0000256" key="11">
    <source>
        <dbReference type="ARBA" id="ARBA00031051"/>
    </source>
</evidence>
<dbReference type="SFLD" id="SFLDG01138">
    <property type="entry name" value="C1.6.2:_Deoxy-d-mannose-octulo"/>
    <property type="match status" value="1"/>
</dbReference>
<evidence type="ECO:0000256" key="4">
    <source>
        <dbReference type="ARBA" id="ARBA00011881"/>
    </source>
</evidence>